<evidence type="ECO:0000256" key="1">
    <source>
        <dbReference type="SAM" id="MobiDB-lite"/>
    </source>
</evidence>
<reference evidence="3 4" key="1">
    <citation type="submission" date="2019-09" db="EMBL/GenBank/DDBJ databases">
        <title>Draft genome sequences of 48 bacterial type strains from the CCUG.</title>
        <authorList>
            <person name="Tunovic T."/>
            <person name="Pineiro-Iglesias B."/>
            <person name="Unosson C."/>
            <person name="Inganas E."/>
            <person name="Ohlen M."/>
            <person name="Cardew S."/>
            <person name="Jensie-Markopoulos S."/>
            <person name="Salva-Serra F."/>
            <person name="Jaen-Luchoro D."/>
            <person name="Karlsson R."/>
            <person name="Svensson-Stadler L."/>
            <person name="Chun J."/>
            <person name="Moore E."/>
        </authorList>
    </citation>
    <scope>NUCLEOTIDE SEQUENCE [LARGE SCALE GENOMIC DNA]</scope>
    <source>
        <strain evidence="3 4">CCUG 34538</strain>
    </source>
</reference>
<keyword evidence="2" id="KW-0472">Membrane</keyword>
<keyword evidence="2" id="KW-1133">Transmembrane helix</keyword>
<dbReference type="EMBL" id="VZON01000003">
    <property type="protein sequence ID" value="KAB0613317.1"/>
    <property type="molecule type" value="Genomic_DNA"/>
</dbReference>
<sequence length="457" mass="50521">MKSIFKIIIFPFLFVNFAYCATYLPVGSEPSYTGYKIPLETEGEIITSKDERFFYFVLGDKFFPIESSYPHDTYSTYKDCSPFYSRYSSLDGKVVVSFYLGSSSIIKKYEVDPTFTDYNCKGQFVATPAIRVQERYYASRGYYSCPNGGTFDPNTRTCKTCNKGDKLNSEGMCYTDCTKYDFKNGVIKIGFSDGSCADCSTSKNYNDLYKCLCNFSGSSFSSGAFVGDNKGSIYSNCDNATQIKTPDNIFDDKPTESTNPNNPTKPTNPDKPINPGSGSSGGDITDPKPVPGGSATTDPGNKPDSSDPKPDDKPKNPDNNNNLGGGSSSAGDSELEGDSEPVDYSEDLEKYSDELEEINKKFSKGVKNVTDSLKSFKENYLSLINVLGGGVKSINKKTVVTSCPKTLDLKISNVPNINFDVCKLMVDVKPLTYAIFFLLFSYMFLSVIYRFILLFFI</sequence>
<evidence type="ECO:0000313" key="3">
    <source>
        <dbReference type="EMBL" id="KAB0613317.1"/>
    </source>
</evidence>
<feature type="compositionally biased region" description="Basic and acidic residues" evidence="1">
    <location>
        <begin position="304"/>
        <end position="316"/>
    </location>
</feature>
<feature type="transmembrane region" description="Helical" evidence="2">
    <location>
        <begin position="431"/>
        <end position="456"/>
    </location>
</feature>
<feature type="region of interest" description="Disordered" evidence="1">
    <location>
        <begin position="245"/>
        <end position="343"/>
    </location>
</feature>
<gene>
    <name evidence="3" type="ORF">F7P66_04910</name>
</gene>
<protein>
    <submittedName>
        <fullName evidence="3">Uncharacterized protein</fullName>
    </submittedName>
</protein>
<dbReference type="RefSeq" id="WP_143211769.1">
    <property type="nucleotide sequence ID" value="NZ_CP053828.1"/>
</dbReference>
<feature type="compositionally biased region" description="Acidic residues" evidence="1">
    <location>
        <begin position="333"/>
        <end position="343"/>
    </location>
</feature>
<accession>A0AAV6EH55</accession>
<comment type="caution">
    <text evidence="3">The sequence shown here is derived from an EMBL/GenBank/DDBJ whole genome shotgun (WGS) entry which is preliminary data.</text>
</comment>
<proteinExistence type="predicted"/>
<organism evidence="3 4">
    <name type="scientific">Campylobacter hyointestinalis subsp. lawsonii</name>
    <dbReference type="NCBI Taxonomy" id="91353"/>
    <lineage>
        <taxon>Bacteria</taxon>
        <taxon>Pseudomonadati</taxon>
        <taxon>Campylobacterota</taxon>
        <taxon>Epsilonproteobacteria</taxon>
        <taxon>Campylobacterales</taxon>
        <taxon>Campylobacteraceae</taxon>
        <taxon>Campylobacter</taxon>
    </lineage>
</organism>
<dbReference type="Proteomes" id="UP000423641">
    <property type="component" value="Unassembled WGS sequence"/>
</dbReference>
<dbReference type="AlphaFoldDB" id="A0AAV6EH55"/>
<feature type="compositionally biased region" description="Low complexity" evidence="1">
    <location>
        <begin position="256"/>
        <end position="275"/>
    </location>
</feature>
<evidence type="ECO:0000256" key="2">
    <source>
        <dbReference type="SAM" id="Phobius"/>
    </source>
</evidence>
<evidence type="ECO:0000313" key="4">
    <source>
        <dbReference type="Proteomes" id="UP000423641"/>
    </source>
</evidence>
<keyword evidence="2" id="KW-0812">Transmembrane</keyword>
<name>A0AAV6EH55_CAMHY</name>
<dbReference type="GeneID" id="56509577"/>